<dbReference type="Gene3D" id="3.30.750.24">
    <property type="entry name" value="STAS domain"/>
    <property type="match status" value="1"/>
</dbReference>
<protein>
    <recommendedName>
        <fullName evidence="2">Anti-sigma factor antagonist</fullName>
    </recommendedName>
</protein>
<dbReference type="InterPro" id="IPR036513">
    <property type="entry name" value="STAS_dom_sf"/>
</dbReference>
<name>A0A9Y2MZN0_9PSEU</name>
<dbReference type="AlphaFoldDB" id="A0A9Y2MZN0"/>
<dbReference type="PANTHER" id="PTHR33495:SF2">
    <property type="entry name" value="ANTI-SIGMA FACTOR ANTAGONIST TM_1081-RELATED"/>
    <property type="match status" value="1"/>
</dbReference>
<dbReference type="PANTHER" id="PTHR33495">
    <property type="entry name" value="ANTI-SIGMA FACTOR ANTAGONIST TM_1081-RELATED-RELATED"/>
    <property type="match status" value="1"/>
</dbReference>
<gene>
    <name evidence="4" type="ORF">QRX50_19365</name>
</gene>
<dbReference type="PROSITE" id="PS50801">
    <property type="entry name" value="STAS"/>
    <property type="match status" value="1"/>
</dbReference>
<proteinExistence type="inferred from homology"/>
<evidence type="ECO:0000256" key="1">
    <source>
        <dbReference type="ARBA" id="ARBA00009013"/>
    </source>
</evidence>
<dbReference type="CDD" id="cd07043">
    <property type="entry name" value="STAS_anti-anti-sigma_factors"/>
    <property type="match status" value="1"/>
</dbReference>
<dbReference type="EMBL" id="CP127294">
    <property type="protein sequence ID" value="WIX82778.1"/>
    <property type="molecule type" value="Genomic_DNA"/>
</dbReference>
<dbReference type="InterPro" id="IPR002645">
    <property type="entry name" value="STAS_dom"/>
</dbReference>
<dbReference type="KEGG" id="acab:QRX50_19365"/>
<evidence type="ECO:0000313" key="4">
    <source>
        <dbReference type="EMBL" id="WIX82778.1"/>
    </source>
</evidence>
<dbReference type="GO" id="GO:0043856">
    <property type="term" value="F:anti-sigma factor antagonist activity"/>
    <property type="evidence" value="ECO:0007669"/>
    <property type="project" value="InterPro"/>
</dbReference>
<reference evidence="4 5" key="1">
    <citation type="submission" date="2023-06" db="EMBL/GenBank/DDBJ databases">
        <authorList>
            <person name="Oyuntsetseg B."/>
            <person name="Kim S.B."/>
        </authorList>
    </citation>
    <scope>NUCLEOTIDE SEQUENCE [LARGE SCALE GENOMIC DNA]</scope>
    <source>
        <strain evidence="4 5">2-15</strain>
    </source>
</reference>
<dbReference type="RefSeq" id="WP_285973343.1">
    <property type="nucleotide sequence ID" value="NZ_CP127294.1"/>
</dbReference>
<dbReference type="InterPro" id="IPR003658">
    <property type="entry name" value="Anti-sigma_ant"/>
</dbReference>
<feature type="domain" description="STAS" evidence="3">
    <location>
        <begin position="17"/>
        <end position="114"/>
    </location>
</feature>
<dbReference type="InterPro" id="IPR058548">
    <property type="entry name" value="MlaB-like_STAS"/>
</dbReference>
<dbReference type="SUPFAM" id="SSF52091">
    <property type="entry name" value="SpoIIaa-like"/>
    <property type="match status" value="1"/>
</dbReference>
<accession>A0A9Y2MZN0</accession>
<sequence length="121" mass="12274">MTIEFTVTTRDTASGPVLELSGELDAATAPDALEAIRLLAPAAGQQLLVDLSGLEFCDSSGVSALIAARNVALAAGAAIALAAVPGQLARTLDLIGLAELFKSYSTTEDARKAWAASASDQ</sequence>
<evidence type="ECO:0000259" key="3">
    <source>
        <dbReference type="PROSITE" id="PS50801"/>
    </source>
</evidence>
<dbReference type="Pfam" id="PF13466">
    <property type="entry name" value="STAS_2"/>
    <property type="match status" value="1"/>
</dbReference>
<dbReference type="NCBIfam" id="TIGR00377">
    <property type="entry name" value="ant_ant_sig"/>
    <property type="match status" value="1"/>
</dbReference>
<comment type="similarity">
    <text evidence="1 2">Belongs to the anti-sigma-factor antagonist family.</text>
</comment>
<dbReference type="Proteomes" id="UP001236014">
    <property type="component" value="Chromosome"/>
</dbReference>
<evidence type="ECO:0000313" key="5">
    <source>
        <dbReference type="Proteomes" id="UP001236014"/>
    </source>
</evidence>
<evidence type="ECO:0000256" key="2">
    <source>
        <dbReference type="RuleBase" id="RU003749"/>
    </source>
</evidence>
<keyword evidence="5" id="KW-1185">Reference proteome</keyword>
<organism evidence="4 5">
    <name type="scientific">Amycolatopsis carbonis</name>
    <dbReference type="NCBI Taxonomy" id="715471"/>
    <lineage>
        <taxon>Bacteria</taxon>
        <taxon>Bacillati</taxon>
        <taxon>Actinomycetota</taxon>
        <taxon>Actinomycetes</taxon>
        <taxon>Pseudonocardiales</taxon>
        <taxon>Pseudonocardiaceae</taxon>
        <taxon>Amycolatopsis</taxon>
    </lineage>
</organism>